<keyword evidence="4" id="KW-1185">Reference proteome</keyword>
<dbReference type="InterPro" id="IPR050445">
    <property type="entry name" value="Bact_polysacc_biosynth/exp"/>
</dbReference>
<dbReference type="GO" id="GO:0004713">
    <property type="term" value="F:protein tyrosine kinase activity"/>
    <property type="evidence" value="ECO:0007669"/>
    <property type="project" value="TreeGrafter"/>
</dbReference>
<dbReference type="InterPro" id="IPR027417">
    <property type="entry name" value="P-loop_NTPase"/>
</dbReference>
<dbReference type="SUPFAM" id="SSF52540">
    <property type="entry name" value="P-loop containing nucleoside triphosphate hydrolases"/>
    <property type="match status" value="1"/>
</dbReference>
<dbReference type="Pfam" id="PF09140">
    <property type="entry name" value="MipZ"/>
    <property type="match status" value="1"/>
</dbReference>
<evidence type="ECO:0000313" key="3">
    <source>
        <dbReference type="EMBL" id="MBB3047821.1"/>
    </source>
</evidence>
<sequence length="245" mass="27555">MTPVQYLEGKLKTAREFSELESLVPSCESPQIDPRLVCLLRPNSELSETYSRLRLALENSFTEQEGAVLGITSASAHDGKTLTAINVASALASGPDNRVLLVDLVLRPASRRVADYLNFNNNDASGITEWLDNSELSYVEPQLRYLRPYNLHILTAGKAAKAPYEVLKSKRLMRFFETARKRFDFIIVDTPKVLNLPDTELISRLLDKFVLVVRANKTKRRELEETLSLMSPDKVAGLVFNDNGR</sequence>
<comment type="caution">
    <text evidence="3">The sequence shown here is derived from an EMBL/GenBank/DDBJ whole genome shotgun (WGS) entry which is preliminary data.</text>
</comment>
<protein>
    <submittedName>
        <fullName evidence="3">Capsular exopolysaccharide synthesis family protein</fullName>
    </submittedName>
</protein>
<organism evidence="3 4">
    <name type="scientific">Litorivivens lipolytica</name>
    <dbReference type="NCBI Taxonomy" id="1524264"/>
    <lineage>
        <taxon>Bacteria</taxon>
        <taxon>Pseudomonadati</taxon>
        <taxon>Pseudomonadota</taxon>
        <taxon>Gammaproteobacteria</taxon>
        <taxon>Litorivivens</taxon>
    </lineage>
</organism>
<accession>A0A7W4Z7E0</accession>
<dbReference type="Gene3D" id="3.40.50.300">
    <property type="entry name" value="P-loop containing nucleotide triphosphate hydrolases"/>
    <property type="match status" value="1"/>
</dbReference>
<dbReference type="RefSeq" id="WP_183410579.1">
    <property type="nucleotide sequence ID" value="NZ_JACHWY010000002.1"/>
</dbReference>
<dbReference type="InterPro" id="IPR015223">
    <property type="entry name" value="MipZ"/>
</dbReference>
<dbReference type="EMBL" id="JACHWY010000002">
    <property type="protein sequence ID" value="MBB3047821.1"/>
    <property type="molecule type" value="Genomic_DNA"/>
</dbReference>
<name>A0A7W4Z7E0_9GAMM</name>
<reference evidence="3 4" key="1">
    <citation type="submission" date="2020-08" db="EMBL/GenBank/DDBJ databases">
        <title>Genomic Encyclopedia of Type Strains, Phase III (KMG-III): the genomes of soil and plant-associated and newly described type strains.</title>
        <authorList>
            <person name="Whitman W."/>
        </authorList>
    </citation>
    <scope>NUCLEOTIDE SEQUENCE [LARGE SCALE GENOMIC DNA]</scope>
    <source>
        <strain evidence="3 4">CECT 8654</strain>
    </source>
</reference>
<dbReference type="Proteomes" id="UP000537130">
    <property type="component" value="Unassembled WGS sequence"/>
</dbReference>
<dbReference type="CDD" id="cd05387">
    <property type="entry name" value="BY-kinase"/>
    <property type="match status" value="1"/>
</dbReference>
<dbReference type="PANTHER" id="PTHR32309">
    <property type="entry name" value="TYROSINE-PROTEIN KINASE"/>
    <property type="match status" value="1"/>
</dbReference>
<keyword evidence="1" id="KW-0547">Nucleotide-binding</keyword>
<dbReference type="GO" id="GO:0005886">
    <property type="term" value="C:plasma membrane"/>
    <property type="evidence" value="ECO:0007669"/>
    <property type="project" value="TreeGrafter"/>
</dbReference>
<dbReference type="PANTHER" id="PTHR32309:SF13">
    <property type="entry name" value="FERRIC ENTEROBACTIN TRANSPORT PROTEIN FEPE"/>
    <property type="match status" value="1"/>
</dbReference>
<evidence type="ECO:0000256" key="2">
    <source>
        <dbReference type="ARBA" id="ARBA00022840"/>
    </source>
</evidence>
<dbReference type="AlphaFoldDB" id="A0A7W4Z7E0"/>
<proteinExistence type="predicted"/>
<evidence type="ECO:0000313" key="4">
    <source>
        <dbReference type="Proteomes" id="UP000537130"/>
    </source>
</evidence>
<gene>
    <name evidence="3" type="ORF">FHR99_002087</name>
</gene>
<evidence type="ECO:0000256" key="1">
    <source>
        <dbReference type="ARBA" id="ARBA00022741"/>
    </source>
</evidence>
<keyword evidence="2" id="KW-0067">ATP-binding</keyword>
<dbReference type="InterPro" id="IPR005702">
    <property type="entry name" value="Wzc-like_C"/>
</dbReference>